<evidence type="ECO:0000259" key="5">
    <source>
        <dbReference type="PROSITE" id="PS50222"/>
    </source>
</evidence>
<accession>A0AAV3RXQ8</accession>
<dbReference type="SUPFAM" id="SSF47473">
    <property type="entry name" value="EF-hand"/>
    <property type="match status" value="1"/>
</dbReference>
<dbReference type="Pfam" id="PF13499">
    <property type="entry name" value="EF-hand_7"/>
    <property type="match status" value="2"/>
</dbReference>
<dbReference type="FunFam" id="1.10.238.10:FF:000003">
    <property type="entry name" value="Calmodulin A"/>
    <property type="match status" value="1"/>
</dbReference>
<dbReference type="Gene3D" id="1.10.238.10">
    <property type="entry name" value="EF-hand"/>
    <property type="match status" value="2"/>
</dbReference>
<dbReference type="Proteomes" id="UP001454036">
    <property type="component" value="Unassembled WGS sequence"/>
</dbReference>
<evidence type="ECO:0000313" key="7">
    <source>
        <dbReference type="Proteomes" id="UP001454036"/>
    </source>
</evidence>
<evidence type="ECO:0000256" key="1">
    <source>
        <dbReference type="ARBA" id="ARBA00003291"/>
    </source>
</evidence>
<dbReference type="FunFam" id="1.10.238.10:FF:000089">
    <property type="entry name" value="calmodulin-like protein 3"/>
    <property type="match status" value="1"/>
</dbReference>
<reference evidence="6 7" key="1">
    <citation type="submission" date="2024-01" db="EMBL/GenBank/DDBJ databases">
        <title>The complete chloroplast genome sequence of Lithospermum erythrorhizon: insights into the phylogenetic relationship among Boraginaceae species and the maternal lineages of purple gromwells.</title>
        <authorList>
            <person name="Okada T."/>
            <person name="Watanabe K."/>
        </authorList>
    </citation>
    <scope>NUCLEOTIDE SEQUENCE [LARGE SCALE GENOMIC DNA]</scope>
</reference>
<dbReference type="InterPro" id="IPR039647">
    <property type="entry name" value="EF_hand_pair_protein_CML-like"/>
</dbReference>
<feature type="domain" description="EF-hand" evidence="5">
    <location>
        <begin position="11"/>
        <end position="46"/>
    </location>
</feature>
<dbReference type="InterPro" id="IPR002048">
    <property type="entry name" value="EF_hand_dom"/>
</dbReference>
<name>A0AAV3RXQ8_LITER</name>
<dbReference type="InterPro" id="IPR011992">
    <property type="entry name" value="EF-hand-dom_pair"/>
</dbReference>
<keyword evidence="7" id="KW-1185">Reference proteome</keyword>
<feature type="domain" description="EF-hand" evidence="5">
    <location>
        <begin position="120"/>
        <end position="154"/>
    </location>
</feature>
<keyword evidence="4" id="KW-0106">Calcium</keyword>
<keyword evidence="3" id="KW-0677">Repeat</keyword>
<dbReference type="PANTHER" id="PTHR10891">
    <property type="entry name" value="EF-HAND CALCIUM-BINDING DOMAIN CONTAINING PROTEIN"/>
    <property type="match status" value="1"/>
</dbReference>
<evidence type="ECO:0000256" key="4">
    <source>
        <dbReference type="ARBA" id="ARBA00022837"/>
    </source>
</evidence>
<dbReference type="GO" id="GO:0005737">
    <property type="term" value="C:cytoplasm"/>
    <property type="evidence" value="ECO:0007669"/>
    <property type="project" value="UniProtKB-ARBA"/>
</dbReference>
<proteinExistence type="predicted"/>
<evidence type="ECO:0000256" key="3">
    <source>
        <dbReference type="ARBA" id="ARBA00022737"/>
    </source>
</evidence>
<dbReference type="AlphaFoldDB" id="A0AAV3RXQ8"/>
<dbReference type="PROSITE" id="PS00018">
    <property type="entry name" value="EF_HAND_1"/>
    <property type="match status" value="4"/>
</dbReference>
<dbReference type="SMART" id="SM00054">
    <property type="entry name" value="EFh"/>
    <property type="match status" value="4"/>
</dbReference>
<comment type="function">
    <text evidence="1">Potential calcium sensor.</text>
</comment>
<dbReference type="InterPro" id="IPR018247">
    <property type="entry name" value="EF_Hand_1_Ca_BS"/>
</dbReference>
<gene>
    <name evidence="6" type="ORF">LIER_33002</name>
</gene>
<protein>
    <submittedName>
        <fullName evidence="6">Calmodulin-related</fullName>
    </submittedName>
</protein>
<feature type="domain" description="EF-hand" evidence="5">
    <location>
        <begin position="84"/>
        <end position="119"/>
    </location>
</feature>
<organism evidence="6 7">
    <name type="scientific">Lithospermum erythrorhizon</name>
    <name type="common">Purple gromwell</name>
    <name type="synonym">Lithospermum officinale var. erythrorhizon</name>
    <dbReference type="NCBI Taxonomy" id="34254"/>
    <lineage>
        <taxon>Eukaryota</taxon>
        <taxon>Viridiplantae</taxon>
        <taxon>Streptophyta</taxon>
        <taxon>Embryophyta</taxon>
        <taxon>Tracheophyta</taxon>
        <taxon>Spermatophyta</taxon>
        <taxon>Magnoliopsida</taxon>
        <taxon>eudicotyledons</taxon>
        <taxon>Gunneridae</taxon>
        <taxon>Pentapetalae</taxon>
        <taxon>asterids</taxon>
        <taxon>lamiids</taxon>
        <taxon>Boraginales</taxon>
        <taxon>Boraginaceae</taxon>
        <taxon>Boraginoideae</taxon>
        <taxon>Lithospermeae</taxon>
        <taxon>Lithospermum</taxon>
    </lineage>
</organism>
<keyword evidence="2" id="KW-0479">Metal-binding</keyword>
<evidence type="ECO:0000256" key="2">
    <source>
        <dbReference type="ARBA" id="ARBA00022723"/>
    </source>
</evidence>
<dbReference type="EMBL" id="BAABME010012986">
    <property type="protein sequence ID" value="GAA0185714.1"/>
    <property type="molecule type" value="Genomic_DNA"/>
</dbReference>
<dbReference type="GO" id="GO:0005509">
    <property type="term" value="F:calcium ion binding"/>
    <property type="evidence" value="ECO:0007669"/>
    <property type="project" value="InterPro"/>
</dbReference>
<sequence>MSNSKPTMFLQDTSEVEKVFQRFDRNGDGRISADELKDVLKALGSTSSPEDISLMMQEIDIDKDGYINLKEFSSFIKPKESSDGGINELKEAFDMYDENHNGLISANELHQILNQIGQSCTVQDCEKMIKTVDADGDGCVSFDEFKVMMSNNNK</sequence>
<evidence type="ECO:0000313" key="6">
    <source>
        <dbReference type="EMBL" id="GAA0185714.1"/>
    </source>
</evidence>
<feature type="domain" description="EF-hand" evidence="5">
    <location>
        <begin position="47"/>
        <end position="82"/>
    </location>
</feature>
<comment type="caution">
    <text evidence="6">The sequence shown here is derived from an EMBL/GenBank/DDBJ whole genome shotgun (WGS) entry which is preliminary data.</text>
</comment>
<dbReference type="PROSITE" id="PS50222">
    <property type="entry name" value="EF_HAND_2"/>
    <property type="match status" value="4"/>
</dbReference>